<dbReference type="Pfam" id="PF17917">
    <property type="entry name" value="RT_RNaseH"/>
    <property type="match status" value="1"/>
</dbReference>
<accession>A0A0V1M1H0</accession>
<name>A0A0V1M1H0_9BILA</name>
<keyword evidence="2" id="KW-0645">Protease</keyword>
<sequence>MADSKECYNGDKSGIATPSSVLRVDQVTFRAPAPFSLGTDASVWLARMEEYLQQNGISRDRWTSVARSFLSDDVYAQVMQWPLTVNAPFADFAKMFAERYSPIESTLDARAKFVSRRQLPGESLNTYADAIMLLGRKANYDDTLVRDQFFLGLRNAELKRQLYSSRNEPWQQFLSIARETDFSNQLFPTDAAHAAVVQAPAENERVQPMPSLDAETADSQRAISVVRADTPTPRLNGGNSRPDYAATPAAYTCLPSTYCCSGTRITLLQLRRPRPPITPVSERTATEPTSSPGKRPALGIGSVPRGTQSIQLPTPLTGRSQQEAVHVVAFTKPSSIFVQANVAGTDSQLLLDTGAAVTLIREDLFNSLSPKPELRPVYVRLLSASGDPLDVLGTCRLPIRFVAQSFAHTLFVARNLAFPGLLGADFLLSNGCVINLDDNVLRIGSTEVHLERPSQICTANTPTKPCRAVLRDTVLVPGRSEILVYACCPAIPERTECVFSPSPLLPDRHAVVAANSVGTVTTDSRIVVRLLNPDPTPVTLYAGSTVGELTPLPEAHSVRYVNQVVPSSGATDHDYRRITDEMLPSLEELDAHSRNALRSVLWKYRRCIATSDEDLGHTELASHRIDTRNAAPVKVPPRRLPPAQRPDVQRMVTDMLSRNVIEPANSPWSAPIVIVRKKDGSPRFCVDFRRLNDVTIKDAHPLPRIDDTLEALSGARWFSTLDFSSGYWQIPVDEADRPKTAFSTPFGLYQFRVMPFGLCNAPATFQRLMDVALRGLTWSSCLAYLDDIIVFGRTAQEHTDRLERVLQRIAETGLKLKPQKCHLMRKTVRFLGHVLSENGMSTDEEKIRAVKEWPTPCCPSEVRQFLGLASYYRRFIKNFSMVSAPLNALLRKGSHWKWTAECQTAFDQLKHMLCTAPVLTFPDFNVPFIVDVDASAEGIGAVLSQLSHGNERVVAYASRTLTKAERRYCVTRKELLALVWSIKEFRPYLYGQQFDARTDHSCLRWLRNFKEPEGQVARWLEQLAEYDFNVLHRPGRAHCNADALSRQRCPQCGISIVATATPPVATMEEVTPSRCLSIVDIQTWQQAQSTDATLSVLRSWLAANRWPRHCPTSSDPDLWSLWRDGRGVFRVDENGLLRRRQASSDYVDDQLIVPKELRNDVLTAMHNTTFGGHFASRRTLDRLQRRYFWPRMRKAVDAEVCKIFGVEKSRSSPYHPQGNGLVERANRTLLNTLAKLCHESQDRSWDQLLPLATMAYNSAVHETTGQSPFCMLFGKQMSLPLDVTLDVPPGTASNADDYVVQLRENLQKLHSTAFDRSRHEQQRHKEIADRKATANRFETGQLVWLKVPQKGKMDMRWSGPFRVLKQLGVETYRVQDVGRPRRRLVVHSDRLKAYHTGIDQEATAGGSEPPGGSGDVLRTTWTFKGPVVRPDMTGSHAQGDVRPQAAERDRPRRVRRPPRRFDDFVRKECYNGDKSGIATPSSVLRVDQVTFRAPAPFSLGTDASVWLARMEEYLQQNGISRDRWTSVARSFLSDDVYAQVMQWPLTVNAPFADFAKMFAERYSPIESTLDARAKFVSRRQLPGESLNTYADAIMLLGRKANYDDTLVRDQFFLGLRNAELKRQLYSSRNEPWQQFLSIARETDFSNQLFPTDAAHAAVVQAPAENERVQPMPSLDAETADSQRAISVVRADTPTPRLNGGNSRPDYAATPAAYTCLPSTYCCSGTRITLLQLRRPRPPITPVSERTATEPTSSPGKRPALGIGSVPRGTQSIQLPTPLTGRSQQEAVHVVAFTKPSSIFVQANVAGTDSQLLLDTGAAVTLIREDLFNSLSPKPELRPVYVRLLSASGDPLDVLGTCRLPIRFVAQSFAHTLFVARNLAFPGLLGADFLLSNGCVINLDDNVLRIGSTEVHLERPSQICTANTPTKPCRAVLRDTVLVPGRSEILVYACCPAIPERTECVFSPSPLLPDRHAVVAANSVGTVTTDSRIVVRLLNPDPTPVTLYAGSTVGELTPLPEAHSVRYVNQVVPSSGATDHDYRRITDEMLPSLEELDAHSRNALRSVLWKYRRCIATSDEDLGHTELASHRIDTRNAAPVKVPPRRLPPAQRPDVQRMVTDMLSRNVIEPANSPWSAPIVIVRKKDGSPRFCVDFRRLNDVTIKDAHPLPRIDDTLEALSGALDEADRPKTAFSTPFGLYQFRVMPFGLCNAPATFQRLMDVALRGLTWSSCLAYLDDIIVFGRTAQEHTDRLERVLQRIAETGLKLKPQKCHLMRKTTAFDQLKHMLCTAPVLTFPDFNVPFIVDVDASAEGIGAVLSQLSHGNERVVAYASRTLTKAERRYCVTRKELLALVWSIKEFRPYLYGQQFDARTDHSCLRWLRNFKEPEGQVARWLEQLAEYDFNVLHRPGRAHCNADALSRQRCPQCGISLVATATPPVATMEEVTPSRCLSIVDIQTWQQAQSTDATLSVLRSWLAANRWPRHCPTSSDPDLWSLWRDGRGVFRVDENGLLRRRQASSDYVDDQLIVPKELRNDVLTAMHNTTFGGHFASRRTLDRLQRRYFWPRMRKAVDAWCQACR</sequence>
<dbReference type="InterPro" id="IPR050951">
    <property type="entry name" value="Retrovirus_Pol_polyprotein"/>
</dbReference>
<dbReference type="EMBL" id="JYDO01000319">
    <property type="protein sequence ID" value="KRZ65621.1"/>
    <property type="molecule type" value="Genomic_DNA"/>
</dbReference>
<evidence type="ECO:0000259" key="15">
    <source>
        <dbReference type="PROSITE" id="PS50994"/>
    </source>
</evidence>
<dbReference type="FunFam" id="3.10.10.10:FF:000002">
    <property type="entry name" value="Retrovirus-related Pol polyprotein from transposon 17.6-like protein"/>
    <property type="match status" value="1"/>
</dbReference>
<keyword evidence="9" id="KW-0694">RNA-binding</keyword>
<dbReference type="EC" id="2.7.7.49" evidence="1"/>
<dbReference type="CDD" id="cd09274">
    <property type="entry name" value="RNase_HI_RT_Ty3"/>
    <property type="match status" value="2"/>
</dbReference>
<feature type="domain" description="Integrase catalytic" evidence="15">
    <location>
        <begin position="1112"/>
        <end position="1276"/>
    </location>
</feature>
<dbReference type="GO" id="GO:0003723">
    <property type="term" value="F:RNA binding"/>
    <property type="evidence" value="ECO:0007669"/>
    <property type="project" value="UniProtKB-KW"/>
</dbReference>
<dbReference type="SUPFAM" id="SSF50630">
    <property type="entry name" value="Acid proteases"/>
    <property type="match status" value="2"/>
</dbReference>
<keyword evidence="4" id="KW-0548">Nucleotidyltransferase</keyword>
<dbReference type="PROSITE" id="PS50878">
    <property type="entry name" value="RT_POL"/>
    <property type="match status" value="1"/>
</dbReference>
<dbReference type="Gene3D" id="3.30.420.10">
    <property type="entry name" value="Ribonuclease H-like superfamily/Ribonuclease H"/>
    <property type="match status" value="1"/>
</dbReference>
<dbReference type="InterPro" id="IPR036397">
    <property type="entry name" value="RNaseH_sf"/>
</dbReference>
<dbReference type="Pfam" id="PF00078">
    <property type="entry name" value="RVT_1"/>
    <property type="match status" value="2"/>
</dbReference>
<protein>
    <recommendedName>
        <fullName evidence="1">RNA-directed DNA polymerase</fullName>
        <ecNumber evidence="1">2.7.7.49</ecNumber>
    </recommendedName>
</protein>
<dbReference type="PANTHER" id="PTHR37984:SF5">
    <property type="entry name" value="PROTEIN NYNRIN-LIKE"/>
    <property type="match status" value="1"/>
</dbReference>
<evidence type="ECO:0000313" key="17">
    <source>
        <dbReference type="Proteomes" id="UP000054843"/>
    </source>
</evidence>
<evidence type="ECO:0000256" key="13">
    <source>
        <dbReference type="SAM" id="MobiDB-lite"/>
    </source>
</evidence>
<feature type="region of interest" description="Disordered" evidence="13">
    <location>
        <begin position="1737"/>
        <end position="1768"/>
    </location>
</feature>
<keyword evidence="7" id="KW-0378">Hydrolase</keyword>
<dbReference type="InterPro" id="IPR041373">
    <property type="entry name" value="RT_RNaseH"/>
</dbReference>
<dbReference type="Pfam" id="PF17921">
    <property type="entry name" value="Integrase_H2C2"/>
    <property type="match status" value="2"/>
</dbReference>
<dbReference type="InterPro" id="IPR041588">
    <property type="entry name" value="Integrase_H2C2"/>
</dbReference>
<dbReference type="InterPro" id="IPR021109">
    <property type="entry name" value="Peptidase_aspartic_dom_sf"/>
</dbReference>
<dbReference type="FunFam" id="3.10.10.10:FF:000007">
    <property type="entry name" value="Retrovirus-related Pol polyprotein from transposon 17.6-like Protein"/>
    <property type="match status" value="1"/>
</dbReference>
<evidence type="ECO:0000256" key="8">
    <source>
        <dbReference type="ARBA" id="ARBA00022842"/>
    </source>
</evidence>
<dbReference type="OrthoDB" id="154058at2759"/>
<evidence type="ECO:0000256" key="11">
    <source>
        <dbReference type="ARBA" id="ARBA00022918"/>
    </source>
</evidence>
<evidence type="ECO:0000313" key="16">
    <source>
        <dbReference type="EMBL" id="KRZ65621.1"/>
    </source>
</evidence>
<dbReference type="Gene3D" id="1.10.340.70">
    <property type="match status" value="1"/>
</dbReference>
<feature type="compositionally biased region" description="Polar residues" evidence="13">
    <location>
        <begin position="281"/>
        <end position="292"/>
    </location>
</feature>
<comment type="caution">
    <text evidence="16">The sequence shown here is derived from an EMBL/GenBank/DDBJ whole genome shotgun (WGS) entry which is preliminary data.</text>
</comment>
<dbReference type="Gene3D" id="2.40.70.10">
    <property type="entry name" value="Acid Proteases"/>
    <property type="match status" value="2"/>
</dbReference>
<feature type="region of interest" description="Disordered" evidence="13">
    <location>
        <begin position="1397"/>
        <end position="1458"/>
    </location>
</feature>
<dbReference type="PROSITE" id="PS00141">
    <property type="entry name" value="ASP_PROTEASE"/>
    <property type="match status" value="2"/>
</dbReference>
<keyword evidence="8" id="KW-0460">Magnesium</keyword>
<dbReference type="InterPro" id="IPR041577">
    <property type="entry name" value="RT_RNaseH_2"/>
</dbReference>
<feature type="domain" description="Reverse transcriptase" evidence="14">
    <location>
        <begin position="656"/>
        <end position="835"/>
    </location>
</feature>
<keyword evidence="5" id="KW-0540">Nuclease</keyword>
<dbReference type="Pfam" id="PF17919">
    <property type="entry name" value="RT_RNaseH_2"/>
    <property type="match status" value="1"/>
</dbReference>
<dbReference type="InterPro" id="IPR043128">
    <property type="entry name" value="Rev_trsase/Diguanyl_cyclase"/>
</dbReference>
<dbReference type="STRING" id="268474.A0A0V1M1H0"/>
<dbReference type="GO" id="GO:0004190">
    <property type="term" value="F:aspartic-type endopeptidase activity"/>
    <property type="evidence" value="ECO:0007669"/>
    <property type="project" value="InterPro"/>
</dbReference>
<dbReference type="FunFam" id="3.30.70.270:FF:000003">
    <property type="entry name" value="Transposon Ty3-G Gag-Pol polyprotein"/>
    <property type="match status" value="1"/>
</dbReference>
<organism evidence="16 17">
    <name type="scientific">Trichinella papuae</name>
    <dbReference type="NCBI Taxonomy" id="268474"/>
    <lineage>
        <taxon>Eukaryota</taxon>
        <taxon>Metazoa</taxon>
        <taxon>Ecdysozoa</taxon>
        <taxon>Nematoda</taxon>
        <taxon>Enoplea</taxon>
        <taxon>Dorylaimia</taxon>
        <taxon>Trichinellida</taxon>
        <taxon>Trichinellidae</taxon>
        <taxon>Trichinella</taxon>
    </lineage>
</organism>
<dbReference type="Proteomes" id="UP000054843">
    <property type="component" value="Unassembled WGS sequence"/>
</dbReference>
<evidence type="ECO:0000256" key="10">
    <source>
        <dbReference type="ARBA" id="ARBA00022908"/>
    </source>
</evidence>
<evidence type="ECO:0000256" key="9">
    <source>
        <dbReference type="ARBA" id="ARBA00022884"/>
    </source>
</evidence>
<feature type="compositionally biased region" description="Polar residues" evidence="13">
    <location>
        <begin position="1743"/>
        <end position="1754"/>
    </location>
</feature>
<evidence type="ECO:0000256" key="7">
    <source>
        <dbReference type="ARBA" id="ARBA00022801"/>
    </source>
</evidence>
<keyword evidence="12" id="KW-0511">Multifunctional enzyme</keyword>
<keyword evidence="3" id="KW-0808">Transferase</keyword>
<dbReference type="GO" id="GO:0015074">
    <property type="term" value="P:DNA integration"/>
    <property type="evidence" value="ECO:0007669"/>
    <property type="project" value="UniProtKB-KW"/>
</dbReference>
<dbReference type="Pfam" id="PF22938">
    <property type="entry name" value="Integrase_p58_C"/>
    <property type="match status" value="1"/>
</dbReference>
<evidence type="ECO:0000259" key="14">
    <source>
        <dbReference type="PROSITE" id="PS50878"/>
    </source>
</evidence>
<dbReference type="GO" id="GO:0003964">
    <property type="term" value="F:RNA-directed DNA polymerase activity"/>
    <property type="evidence" value="ECO:0007669"/>
    <property type="project" value="UniProtKB-KW"/>
</dbReference>
<evidence type="ECO:0000256" key="5">
    <source>
        <dbReference type="ARBA" id="ARBA00022722"/>
    </source>
</evidence>
<dbReference type="FunFam" id="3.30.70.270:FF:000020">
    <property type="entry name" value="Transposon Tf2-6 polyprotein-like Protein"/>
    <property type="match status" value="1"/>
</dbReference>
<keyword evidence="6" id="KW-0255">Endonuclease</keyword>
<keyword evidence="11" id="KW-0695">RNA-directed DNA polymerase</keyword>
<dbReference type="SUPFAM" id="SSF56672">
    <property type="entry name" value="DNA/RNA polymerases"/>
    <property type="match status" value="2"/>
</dbReference>
<dbReference type="GO" id="GO:0042575">
    <property type="term" value="C:DNA polymerase complex"/>
    <property type="evidence" value="ECO:0007669"/>
    <property type="project" value="UniProtKB-ARBA"/>
</dbReference>
<dbReference type="CDD" id="cd01647">
    <property type="entry name" value="RT_LTR"/>
    <property type="match status" value="2"/>
</dbReference>
<evidence type="ECO:0000256" key="12">
    <source>
        <dbReference type="ARBA" id="ARBA00023268"/>
    </source>
</evidence>
<keyword evidence="17" id="KW-1185">Reference proteome</keyword>
<dbReference type="GO" id="GO:0006508">
    <property type="term" value="P:proteolysis"/>
    <property type="evidence" value="ECO:0007669"/>
    <property type="project" value="UniProtKB-KW"/>
</dbReference>
<gene>
    <name evidence="16" type="primary">pol</name>
    <name evidence="16" type="ORF">T10_9977</name>
</gene>
<dbReference type="InterPro" id="IPR000477">
    <property type="entry name" value="RT_dom"/>
</dbReference>
<evidence type="ECO:0000256" key="3">
    <source>
        <dbReference type="ARBA" id="ARBA00022679"/>
    </source>
</evidence>
<dbReference type="Gene3D" id="3.10.20.370">
    <property type="match status" value="2"/>
</dbReference>
<keyword evidence="10" id="KW-0229">DNA integration</keyword>
<proteinExistence type="predicted"/>
<evidence type="ECO:0000256" key="4">
    <source>
        <dbReference type="ARBA" id="ARBA00022695"/>
    </source>
</evidence>
<evidence type="ECO:0000256" key="6">
    <source>
        <dbReference type="ARBA" id="ARBA00022759"/>
    </source>
</evidence>
<dbReference type="Gene3D" id="3.10.10.10">
    <property type="entry name" value="HIV Type 1 Reverse Transcriptase, subunit A, domain 1"/>
    <property type="match status" value="2"/>
</dbReference>
<dbReference type="Gene3D" id="3.30.70.270">
    <property type="match status" value="3"/>
</dbReference>
<feature type="non-terminal residue" evidence="16">
    <location>
        <position position="2574"/>
    </location>
</feature>
<dbReference type="GO" id="GO:0004519">
    <property type="term" value="F:endonuclease activity"/>
    <property type="evidence" value="ECO:0007669"/>
    <property type="project" value="UniProtKB-KW"/>
</dbReference>
<dbReference type="InterPro" id="IPR001584">
    <property type="entry name" value="Integrase_cat-core"/>
</dbReference>
<evidence type="ECO:0000256" key="1">
    <source>
        <dbReference type="ARBA" id="ARBA00012493"/>
    </source>
</evidence>
<dbReference type="PANTHER" id="PTHR37984">
    <property type="entry name" value="PROTEIN CBG26694"/>
    <property type="match status" value="1"/>
</dbReference>
<evidence type="ECO:0000256" key="2">
    <source>
        <dbReference type="ARBA" id="ARBA00022670"/>
    </source>
</evidence>
<reference evidence="16 17" key="1">
    <citation type="submission" date="2015-01" db="EMBL/GenBank/DDBJ databases">
        <title>Evolution of Trichinella species and genotypes.</title>
        <authorList>
            <person name="Korhonen P.K."/>
            <person name="Edoardo P."/>
            <person name="Giuseppe L.R."/>
            <person name="Gasser R.B."/>
        </authorList>
    </citation>
    <scope>NUCLEOTIDE SEQUENCE [LARGE SCALE GENOMIC DNA]</scope>
    <source>
        <strain evidence="16">ISS1980</strain>
    </source>
</reference>
<dbReference type="InterPro" id="IPR012337">
    <property type="entry name" value="RNaseH-like_sf"/>
</dbReference>
<dbReference type="SUPFAM" id="SSF53098">
    <property type="entry name" value="Ribonuclease H-like"/>
    <property type="match status" value="1"/>
</dbReference>
<dbReference type="FunFam" id="3.10.20.370:FF:000001">
    <property type="entry name" value="Retrovirus-related Pol polyprotein from transposon 17.6-like protein"/>
    <property type="match status" value="2"/>
</dbReference>
<dbReference type="InterPro" id="IPR001969">
    <property type="entry name" value="Aspartic_peptidase_AS"/>
</dbReference>
<dbReference type="FunFam" id="1.10.340.70:FF:000001">
    <property type="entry name" value="Retrovirus-related Pol polyprotein from transposon gypsy-like Protein"/>
    <property type="match status" value="2"/>
</dbReference>
<feature type="region of interest" description="Disordered" evidence="13">
    <location>
        <begin position="275"/>
        <end position="306"/>
    </location>
</feature>
<dbReference type="InterPro" id="IPR043502">
    <property type="entry name" value="DNA/RNA_pol_sf"/>
</dbReference>
<dbReference type="PROSITE" id="PS50994">
    <property type="entry name" value="INTEGRASE"/>
    <property type="match status" value="1"/>
</dbReference>
<dbReference type="InterPro" id="IPR054465">
    <property type="entry name" value="Integrase_p58-like_C"/>
</dbReference>